<keyword evidence="1" id="KW-1133">Transmembrane helix</keyword>
<evidence type="ECO:0000313" key="3">
    <source>
        <dbReference type="Proteomes" id="UP001225906"/>
    </source>
</evidence>
<gene>
    <name evidence="2" type="ORF">Q9291_03280</name>
</gene>
<proteinExistence type="predicted"/>
<dbReference type="Proteomes" id="UP001225906">
    <property type="component" value="Unassembled WGS sequence"/>
</dbReference>
<reference evidence="3" key="1">
    <citation type="journal article" date="2019" name="Int. J. Syst. Evol. Microbiol.">
        <title>The Global Catalogue of Microorganisms (GCM) 10K type strain sequencing project: providing services to taxonomists for standard genome sequencing and annotation.</title>
        <authorList>
            <consortium name="The Broad Institute Genomics Platform"/>
            <consortium name="The Broad Institute Genome Sequencing Center for Infectious Disease"/>
            <person name="Wu L."/>
            <person name="Ma J."/>
        </authorList>
    </citation>
    <scope>NUCLEOTIDE SEQUENCE [LARGE SCALE GENOMIC DNA]</scope>
    <source>
        <strain evidence="3">VKM B-3159</strain>
    </source>
</reference>
<organism evidence="2 3">
    <name type="scientific">Methylophilus aquaticus</name>
    <dbReference type="NCBI Taxonomy" id="1971610"/>
    <lineage>
        <taxon>Bacteria</taxon>
        <taxon>Pseudomonadati</taxon>
        <taxon>Pseudomonadota</taxon>
        <taxon>Betaproteobacteria</taxon>
        <taxon>Nitrosomonadales</taxon>
        <taxon>Methylophilaceae</taxon>
        <taxon>Methylophilus</taxon>
    </lineage>
</organism>
<protein>
    <submittedName>
        <fullName evidence="2">Uncharacterized protein</fullName>
    </submittedName>
</protein>
<feature type="transmembrane region" description="Helical" evidence="1">
    <location>
        <begin position="5"/>
        <end position="21"/>
    </location>
</feature>
<accession>A0ABT9JQN6</accession>
<sequence length="140" mass="15216">MLISMMYVFMCVLAIVFNYSLEAGLMVMMAIGITTAAIVISSVLALQLAEVDVTLSEVLKAAMLGTICLVLSVLFIIQMMQTAPALMYLAIPLIFLSLFIPVKNVLNMGNIGALILTVLNLIGIRIISKYLGLAMFQHML</sequence>
<keyword evidence="1" id="KW-0472">Membrane</keyword>
<comment type="caution">
    <text evidence="2">The sequence shown here is derived from an EMBL/GenBank/DDBJ whole genome shotgun (WGS) entry which is preliminary data.</text>
</comment>
<feature type="transmembrane region" description="Helical" evidence="1">
    <location>
        <begin position="85"/>
        <end position="102"/>
    </location>
</feature>
<evidence type="ECO:0000256" key="1">
    <source>
        <dbReference type="SAM" id="Phobius"/>
    </source>
</evidence>
<evidence type="ECO:0000313" key="2">
    <source>
        <dbReference type="EMBL" id="MDP8566866.1"/>
    </source>
</evidence>
<name>A0ABT9JQN6_9PROT</name>
<feature type="transmembrane region" description="Helical" evidence="1">
    <location>
        <begin position="58"/>
        <end position="79"/>
    </location>
</feature>
<keyword evidence="3" id="KW-1185">Reference proteome</keyword>
<dbReference type="RefSeq" id="WP_306388567.1">
    <property type="nucleotide sequence ID" value="NZ_JAVCAP010000004.1"/>
</dbReference>
<feature type="transmembrane region" description="Helical" evidence="1">
    <location>
        <begin position="27"/>
        <end position="46"/>
    </location>
</feature>
<dbReference type="EMBL" id="JAVCAP010000004">
    <property type="protein sequence ID" value="MDP8566866.1"/>
    <property type="molecule type" value="Genomic_DNA"/>
</dbReference>
<feature type="transmembrane region" description="Helical" evidence="1">
    <location>
        <begin position="114"/>
        <end position="136"/>
    </location>
</feature>
<keyword evidence="1" id="KW-0812">Transmembrane</keyword>